<evidence type="ECO:0000313" key="3">
    <source>
        <dbReference type="EMBL" id="GAY67434.1"/>
    </source>
</evidence>
<organism evidence="3 4">
    <name type="scientific">Citrus unshiu</name>
    <name type="common">Satsuma mandarin</name>
    <name type="synonym">Citrus nobilis var. unshiu</name>
    <dbReference type="NCBI Taxonomy" id="55188"/>
    <lineage>
        <taxon>Eukaryota</taxon>
        <taxon>Viridiplantae</taxon>
        <taxon>Streptophyta</taxon>
        <taxon>Embryophyta</taxon>
        <taxon>Tracheophyta</taxon>
        <taxon>Spermatophyta</taxon>
        <taxon>Magnoliopsida</taxon>
        <taxon>eudicotyledons</taxon>
        <taxon>Gunneridae</taxon>
        <taxon>Pentapetalae</taxon>
        <taxon>rosids</taxon>
        <taxon>malvids</taxon>
        <taxon>Sapindales</taxon>
        <taxon>Rutaceae</taxon>
        <taxon>Aurantioideae</taxon>
        <taxon>Citrus</taxon>
    </lineage>
</organism>
<comment type="caution">
    <text evidence="3">The sequence shown here is derived from an EMBL/GenBank/DDBJ whole genome shotgun (WGS) entry which is preliminary data.</text>
</comment>
<dbReference type="GO" id="GO:0046872">
    <property type="term" value="F:metal ion binding"/>
    <property type="evidence" value="ECO:0007669"/>
    <property type="project" value="UniProtKB-KW"/>
</dbReference>
<keyword evidence="4" id="KW-1185">Reference proteome</keyword>
<gene>
    <name evidence="3" type="ORF">CUMW_256460</name>
</gene>
<keyword evidence="1" id="KW-0479">Metal-binding</keyword>
<dbReference type="EMBL" id="BDQV01000702">
    <property type="protein sequence ID" value="GAY67434.1"/>
    <property type="molecule type" value="Genomic_DNA"/>
</dbReference>
<name>A0A2H5QS53_CITUN</name>
<feature type="region of interest" description="Disordered" evidence="2">
    <location>
        <begin position="79"/>
        <end position="113"/>
    </location>
</feature>
<dbReference type="PANTHER" id="PTHR45811:SF35">
    <property type="entry name" value="HEAVY METAL-ASSOCIATED ISOPRENYLATED PLANT PROTEIN 39"/>
    <property type="match status" value="1"/>
</dbReference>
<proteinExistence type="predicted"/>
<dbReference type="STRING" id="55188.A0A2H5QS53"/>
<feature type="compositionally biased region" description="Basic and acidic residues" evidence="2">
    <location>
        <begin position="82"/>
        <end position="111"/>
    </location>
</feature>
<evidence type="ECO:0000313" key="4">
    <source>
        <dbReference type="Proteomes" id="UP000236630"/>
    </source>
</evidence>
<reference evidence="3 4" key="1">
    <citation type="journal article" date="2017" name="Front. Genet.">
        <title>Draft sequencing of the heterozygous diploid genome of Satsuma (Citrus unshiu Marc.) using a hybrid assembly approach.</title>
        <authorList>
            <person name="Shimizu T."/>
            <person name="Tanizawa Y."/>
            <person name="Mochizuki T."/>
            <person name="Nagasaki H."/>
            <person name="Yoshioka T."/>
            <person name="Toyoda A."/>
            <person name="Fujiyama A."/>
            <person name="Kaminuma E."/>
            <person name="Nakamura Y."/>
        </authorList>
    </citation>
    <scope>NUCLEOTIDE SEQUENCE [LARGE SCALE GENOMIC DNA]</scope>
    <source>
        <strain evidence="4">cv. Miyagawa wase</strain>
    </source>
</reference>
<evidence type="ECO:0000256" key="2">
    <source>
        <dbReference type="SAM" id="MobiDB-lite"/>
    </source>
</evidence>
<evidence type="ECO:0000256" key="1">
    <source>
        <dbReference type="ARBA" id="ARBA00022723"/>
    </source>
</evidence>
<accession>A0A2H5QS53</accession>
<dbReference type="AlphaFoldDB" id="A0A2H5QS53"/>
<dbReference type="Proteomes" id="UP000236630">
    <property type="component" value="Unassembled WGS sequence"/>
</dbReference>
<dbReference type="PANTHER" id="PTHR45811">
    <property type="entry name" value="COPPER TRANSPORT PROTEIN FAMILY-RELATED"/>
    <property type="match status" value="1"/>
</dbReference>
<sequence>MKERASVIDGTLKFTAMKIEAKHISLCPSRLLHFISGVVVASLDRRRCRFISDVAGTVDPVNVMSKWRKYWPADIILVGPTKEPEKPNEEPKKEEPKKREEAKKEEPKRIEGNPYLTTHYHVQSIEENPNACVIC</sequence>
<protein>
    <submittedName>
        <fullName evidence="3">Uncharacterized protein</fullName>
    </submittedName>
</protein>
<dbReference type="InterPro" id="IPR051863">
    <property type="entry name" value="HIPP"/>
</dbReference>